<dbReference type="InterPro" id="IPR036524">
    <property type="entry name" value="Frataxin/CyaY_sf"/>
</dbReference>
<evidence type="ECO:0000256" key="8">
    <source>
        <dbReference type="ARBA" id="ARBA00023002"/>
    </source>
</evidence>
<evidence type="ECO:0000256" key="9">
    <source>
        <dbReference type="ARBA" id="ARBA00023004"/>
    </source>
</evidence>
<dbReference type="GO" id="GO:0004322">
    <property type="term" value="F:ferroxidase activity"/>
    <property type="evidence" value="ECO:0007669"/>
    <property type="project" value="UniProtKB-EC"/>
</dbReference>
<dbReference type="InterPro" id="IPR020895">
    <property type="entry name" value="Frataxin_CS"/>
</dbReference>
<name>A0ABR3FID6_9AGAR</name>
<evidence type="ECO:0000256" key="3">
    <source>
        <dbReference type="ARBA" id="ARBA00013107"/>
    </source>
</evidence>
<evidence type="ECO:0000256" key="5">
    <source>
        <dbReference type="ARBA" id="ARBA00022448"/>
    </source>
</evidence>
<dbReference type="CDD" id="cd00503">
    <property type="entry name" value="Frataxin"/>
    <property type="match status" value="1"/>
</dbReference>
<evidence type="ECO:0000256" key="11">
    <source>
        <dbReference type="ARBA" id="ARBA00023128"/>
    </source>
</evidence>
<comment type="catalytic activity">
    <reaction evidence="12">
        <text>4 Fe(2+) + O2 + 4 H(+) = 4 Fe(3+) + 2 H2O</text>
        <dbReference type="Rhea" id="RHEA:11148"/>
        <dbReference type="ChEBI" id="CHEBI:15377"/>
        <dbReference type="ChEBI" id="CHEBI:15378"/>
        <dbReference type="ChEBI" id="CHEBI:15379"/>
        <dbReference type="ChEBI" id="CHEBI:29033"/>
        <dbReference type="ChEBI" id="CHEBI:29034"/>
        <dbReference type="EC" id="1.16.3.1"/>
    </reaction>
</comment>
<evidence type="ECO:0000256" key="12">
    <source>
        <dbReference type="ARBA" id="ARBA00047990"/>
    </source>
</evidence>
<dbReference type="EC" id="1.16.3.1" evidence="3"/>
<dbReference type="NCBIfam" id="TIGR03421">
    <property type="entry name" value="FeS_CyaY"/>
    <property type="match status" value="1"/>
</dbReference>
<evidence type="ECO:0000256" key="7">
    <source>
        <dbReference type="ARBA" id="ARBA00022946"/>
    </source>
</evidence>
<comment type="subcellular location">
    <subcellularLocation>
        <location evidence="1">Mitochondrion</location>
    </subcellularLocation>
</comment>
<evidence type="ECO:0000256" key="4">
    <source>
        <dbReference type="ARBA" id="ARBA00022434"/>
    </source>
</evidence>
<evidence type="ECO:0000256" key="2">
    <source>
        <dbReference type="ARBA" id="ARBA00008183"/>
    </source>
</evidence>
<keyword evidence="9" id="KW-0408">Iron</keyword>
<dbReference type="NCBIfam" id="TIGR03422">
    <property type="entry name" value="mito_frataxin"/>
    <property type="match status" value="1"/>
</dbReference>
<comment type="caution">
    <text evidence="13">The sequence shown here is derived from an EMBL/GenBank/DDBJ whole genome shotgun (WGS) entry which is preliminary data.</text>
</comment>
<keyword evidence="14" id="KW-1185">Reference proteome</keyword>
<dbReference type="SMART" id="SM01219">
    <property type="entry name" value="Frataxin_Cyay"/>
    <property type="match status" value="1"/>
</dbReference>
<dbReference type="Gene3D" id="3.30.920.10">
    <property type="entry name" value="Frataxin/CyaY"/>
    <property type="match status" value="1"/>
</dbReference>
<evidence type="ECO:0000256" key="10">
    <source>
        <dbReference type="ARBA" id="ARBA00023065"/>
    </source>
</evidence>
<organism evidence="13 14">
    <name type="scientific">Marasmius crinis-equi</name>
    <dbReference type="NCBI Taxonomy" id="585013"/>
    <lineage>
        <taxon>Eukaryota</taxon>
        <taxon>Fungi</taxon>
        <taxon>Dikarya</taxon>
        <taxon>Basidiomycota</taxon>
        <taxon>Agaricomycotina</taxon>
        <taxon>Agaricomycetes</taxon>
        <taxon>Agaricomycetidae</taxon>
        <taxon>Agaricales</taxon>
        <taxon>Marasmiineae</taxon>
        <taxon>Marasmiaceae</taxon>
        <taxon>Marasmius</taxon>
    </lineage>
</organism>
<dbReference type="PANTHER" id="PTHR16821:SF2">
    <property type="entry name" value="FRATAXIN, MITOCHONDRIAL"/>
    <property type="match status" value="1"/>
</dbReference>
<evidence type="ECO:0000313" key="13">
    <source>
        <dbReference type="EMBL" id="KAL0575058.1"/>
    </source>
</evidence>
<dbReference type="SUPFAM" id="SSF55387">
    <property type="entry name" value="Frataxin/Nqo15-like"/>
    <property type="match status" value="1"/>
</dbReference>
<dbReference type="PANTHER" id="PTHR16821">
    <property type="entry name" value="FRATAXIN"/>
    <property type="match status" value="1"/>
</dbReference>
<protein>
    <recommendedName>
        <fullName evidence="3">ferroxidase</fullName>
        <ecNumber evidence="3">1.16.3.1</ecNumber>
    </recommendedName>
</protein>
<dbReference type="InterPro" id="IPR002908">
    <property type="entry name" value="Frataxin/CyaY"/>
</dbReference>
<keyword evidence="5" id="KW-0813">Transport</keyword>
<evidence type="ECO:0000313" key="14">
    <source>
        <dbReference type="Proteomes" id="UP001465976"/>
    </source>
</evidence>
<evidence type="ECO:0000256" key="6">
    <source>
        <dbReference type="ARBA" id="ARBA00022496"/>
    </source>
</evidence>
<proteinExistence type="inferred from homology"/>
<dbReference type="PRINTS" id="PR00904">
    <property type="entry name" value="FRATAXIN"/>
</dbReference>
<keyword evidence="11" id="KW-0496">Mitochondrion</keyword>
<dbReference type="InterPro" id="IPR017789">
    <property type="entry name" value="Frataxin"/>
</dbReference>
<dbReference type="Proteomes" id="UP001465976">
    <property type="component" value="Unassembled WGS sequence"/>
</dbReference>
<gene>
    <name evidence="13" type="primary">YFH1</name>
    <name evidence="13" type="ORF">V5O48_006903</name>
</gene>
<dbReference type="PROSITE" id="PS01344">
    <property type="entry name" value="FRATAXIN_1"/>
    <property type="match status" value="1"/>
</dbReference>
<accession>A0ABR3FID6</accession>
<keyword evidence="10" id="KW-0406">Ion transport</keyword>
<keyword evidence="6" id="KW-0410">Iron transport</keyword>
<dbReference type="Pfam" id="PF01491">
    <property type="entry name" value="Frataxin_Cyay"/>
    <property type="match status" value="1"/>
</dbReference>
<evidence type="ECO:0000256" key="1">
    <source>
        <dbReference type="ARBA" id="ARBA00004173"/>
    </source>
</evidence>
<keyword evidence="4" id="KW-0409">Iron storage</keyword>
<sequence length="169" mass="19212">MSSSISRSLLRLAVLTRHPRLSSQIWYPSSSRHILNNPPNTRHYATPPPQLSTSTLSMDEYHQLSEDTMDALVEDLEALLDEYGNPNYEVEYHSGVLTLKLGDEGTYVINKQPPNKQIWLSSPVSGPKRYDYSEGGNSWLYSRDNRSIGQLLNEELSKAFKKDIRLSIS</sequence>
<dbReference type="PROSITE" id="PS50810">
    <property type="entry name" value="FRATAXIN_2"/>
    <property type="match status" value="1"/>
</dbReference>
<keyword evidence="8 13" id="KW-0560">Oxidoreductase</keyword>
<comment type="similarity">
    <text evidence="2">Belongs to the frataxin family.</text>
</comment>
<keyword evidence="7" id="KW-0809">Transit peptide</keyword>
<reference evidence="13 14" key="1">
    <citation type="submission" date="2024-02" db="EMBL/GenBank/DDBJ databases">
        <title>A draft genome for the cacao thread blight pathogen Marasmius crinis-equi.</title>
        <authorList>
            <person name="Cohen S.P."/>
            <person name="Baruah I.K."/>
            <person name="Amoako-Attah I."/>
            <person name="Bukari Y."/>
            <person name="Meinhardt L.W."/>
            <person name="Bailey B.A."/>
        </authorList>
    </citation>
    <scope>NUCLEOTIDE SEQUENCE [LARGE SCALE GENOMIC DNA]</scope>
    <source>
        <strain evidence="13 14">GH-76</strain>
    </source>
</reference>
<dbReference type="EMBL" id="JBAHYK010000340">
    <property type="protein sequence ID" value="KAL0575058.1"/>
    <property type="molecule type" value="Genomic_DNA"/>
</dbReference>